<dbReference type="PROSITE" id="PS00137">
    <property type="entry name" value="SUBTILASE_HIS"/>
    <property type="match status" value="1"/>
</dbReference>
<comment type="caution">
    <text evidence="11">The sequence shown here is derived from an EMBL/GenBank/DDBJ whole genome shotgun (WGS) entry which is preliminary data.</text>
</comment>
<feature type="domain" description="Fervidolysin-like N-terminal prodomain" evidence="10">
    <location>
        <begin position="42"/>
        <end position="115"/>
    </location>
</feature>
<dbReference type="GO" id="GO:0006508">
    <property type="term" value="P:proteolysis"/>
    <property type="evidence" value="ECO:0007669"/>
    <property type="project" value="UniProtKB-KW"/>
</dbReference>
<evidence type="ECO:0000256" key="1">
    <source>
        <dbReference type="ARBA" id="ARBA00004613"/>
    </source>
</evidence>
<feature type="active site" description="Charge relay system" evidence="7">
    <location>
        <position position="174"/>
    </location>
</feature>
<dbReference type="InterPro" id="IPR054399">
    <property type="entry name" value="Fervidolysin-like_N_prodom"/>
</dbReference>
<evidence type="ECO:0000256" key="4">
    <source>
        <dbReference type="ARBA" id="ARBA00022670"/>
    </source>
</evidence>
<dbReference type="PRINTS" id="PR00723">
    <property type="entry name" value="SUBTILISIN"/>
</dbReference>
<feature type="active site" description="Charge relay system" evidence="7">
    <location>
        <position position="207"/>
    </location>
</feature>
<dbReference type="InterPro" id="IPR036852">
    <property type="entry name" value="Peptidase_S8/S53_dom_sf"/>
</dbReference>
<gene>
    <name evidence="11" type="ORF">COW36_11040</name>
</gene>
<dbReference type="EMBL" id="PFFQ01000034">
    <property type="protein sequence ID" value="PIW16810.1"/>
    <property type="molecule type" value="Genomic_DNA"/>
</dbReference>
<dbReference type="InterPro" id="IPR023828">
    <property type="entry name" value="Peptidase_S8_Ser-AS"/>
</dbReference>
<dbReference type="InterPro" id="IPR050131">
    <property type="entry name" value="Peptidase_S8_subtilisin-like"/>
</dbReference>
<evidence type="ECO:0000256" key="5">
    <source>
        <dbReference type="ARBA" id="ARBA00022801"/>
    </source>
</evidence>
<dbReference type="PROSITE" id="PS00138">
    <property type="entry name" value="SUBTILASE_SER"/>
    <property type="match status" value="1"/>
</dbReference>
<dbReference type="InterPro" id="IPR034084">
    <property type="entry name" value="Thermitase-like_dom"/>
</dbReference>
<evidence type="ECO:0000256" key="6">
    <source>
        <dbReference type="ARBA" id="ARBA00022825"/>
    </source>
</evidence>
<keyword evidence="3" id="KW-0964">Secreted</keyword>
<keyword evidence="5 7" id="KW-0378">Hydrolase</keyword>
<evidence type="ECO:0000256" key="3">
    <source>
        <dbReference type="ARBA" id="ARBA00022525"/>
    </source>
</evidence>
<feature type="chain" id="PRO_5014967257" evidence="8">
    <location>
        <begin position="19"/>
        <end position="436"/>
    </location>
</feature>
<evidence type="ECO:0000256" key="8">
    <source>
        <dbReference type="SAM" id="SignalP"/>
    </source>
</evidence>
<dbReference type="Pfam" id="PF00082">
    <property type="entry name" value="Peptidase_S8"/>
    <property type="match status" value="1"/>
</dbReference>
<dbReference type="InterPro" id="IPR015500">
    <property type="entry name" value="Peptidase_S8_subtilisin-rel"/>
</dbReference>
<evidence type="ECO:0000256" key="2">
    <source>
        <dbReference type="ARBA" id="ARBA00011073"/>
    </source>
</evidence>
<evidence type="ECO:0000259" key="10">
    <source>
        <dbReference type="Pfam" id="PF22148"/>
    </source>
</evidence>
<dbReference type="GO" id="GO:0004252">
    <property type="term" value="F:serine-type endopeptidase activity"/>
    <property type="evidence" value="ECO:0007669"/>
    <property type="project" value="UniProtKB-UniRule"/>
</dbReference>
<feature type="active site" description="Charge relay system" evidence="7">
    <location>
        <position position="369"/>
    </location>
</feature>
<keyword evidence="4 7" id="KW-0645">Protease</keyword>
<keyword evidence="8" id="KW-0732">Signal</keyword>
<dbReference type="Gene3D" id="3.40.50.200">
    <property type="entry name" value="Peptidase S8/S53 domain"/>
    <property type="match status" value="1"/>
</dbReference>
<dbReference type="PROSITE" id="PS51892">
    <property type="entry name" value="SUBTILASE"/>
    <property type="match status" value="1"/>
</dbReference>
<dbReference type="PANTHER" id="PTHR43806:SF11">
    <property type="entry name" value="CEREVISIN-RELATED"/>
    <property type="match status" value="1"/>
</dbReference>
<organism evidence="11 12">
    <name type="scientific">bacterium (Candidatus Blackallbacteria) CG17_big_fil_post_rev_8_21_14_2_50_48_46</name>
    <dbReference type="NCBI Taxonomy" id="2014261"/>
    <lineage>
        <taxon>Bacteria</taxon>
        <taxon>Candidatus Blackallbacteria</taxon>
    </lineage>
</organism>
<dbReference type="Proteomes" id="UP000231019">
    <property type="component" value="Unassembled WGS sequence"/>
</dbReference>
<dbReference type="Pfam" id="PF22148">
    <property type="entry name" value="Fervidolysin_NPro-like"/>
    <property type="match status" value="1"/>
</dbReference>
<comment type="subcellular location">
    <subcellularLocation>
        <location evidence="1">Secreted</location>
    </subcellularLocation>
</comment>
<dbReference type="PANTHER" id="PTHR43806">
    <property type="entry name" value="PEPTIDASE S8"/>
    <property type="match status" value="1"/>
</dbReference>
<dbReference type="GO" id="GO:0005576">
    <property type="term" value="C:extracellular region"/>
    <property type="evidence" value="ECO:0007669"/>
    <property type="project" value="UniProtKB-SubCell"/>
</dbReference>
<evidence type="ECO:0000313" key="12">
    <source>
        <dbReference type="Proteomes" id="UP000231019"/>
    </source>
</evidence>
<evidence type="ECO:0000313" key="11">
    <source>
        <dbReference type="EMBL" id="PIW16810.1"/>
    </source>
</evidence>
<accession>A0A2M7G4J9</accession>
<evidence type="ECO:0000259" key="9">
    <source>
        <dbReference type="Pfam" id="PF00082"/>
    </source>
</evidence>
<protein>
    <submittedName>
        <fullName evidence="11">Uncharacterized protein</fullName>
    </submittedName>
</protein>
<dbReference type="InterPro" id="IPR022398">
    <property type="entry name" value="Peptidase_S8_His-AS"/>
</dbReference>
<feature type="domain" description="Peptidase S8/S53" evidence="9">
    <location>
        <begin position="166"/>
        <end position="417"/>
    </location>
</feature>
<comment type="similarity">
    <text evidence="2 7">Belongs to the peptidase S8 family.</text>
</comment>
<dbReference type="SUPFAM" id="SSF52743">
    <property type="entry name" value="Subtilisin-like"/>
    <property type="match status" value="1"/>
</dbReference>
<sequence>MNSRVLLTILATTTLITACSPQLLPLGSSQTPQRATLNSMSAATGNAEQIVPGKVLVKFRPGRAQIGAQQIGLQRIRSVGSQNSGLEVMAVQANQNPEKVAADLQKNPAIEYAEPIFTVPFPKVLKASDDLPTDDAAFPNDPLFPKQYSHQVAKSQGGWAVNLGNSKVILGIVDSGVDITHPDLKAKIIGTYNSADNNPESVDYVGHGTHVAGIAAALTNNKIGVAGVAPECSILAVKVAPGNSSSPTTEGIANGVLYAVEHGAQVINLSLGSRRESKAITDAVKQAMARNVVVVVAMGNDAGNIKSWPAAVPGVIAVGSTDIKDARSRFSNYGDWISVGAPGSDILSTFPFNNNLIGQKEYGAISGTSMAAPFVTGLAGLIRSKYPGLPAAEVKRAIESSADDLGAKGFDPEFGFGRVNVSKALARAGELAVTRR</sequence>
<name>A0A2M7G4J9_9BACT</name>
<feature type="signal peptide" evidence="8">
    <location>
        <begin position="1"/>
        <end position="18"/>
    </location>
</feature>
<keyword evidence="6 7" id="KW-0720">Serine protease</keyword>
<reference evidence="11 12" key="1">
    <citation type="submission" date="2017-09" db="EMBL/GenBank/DDBJ databases">
        <title>Depth-based differentiation of microbial function through sediment-hosted aquifers and enrichment of novel symbionts in the deep terrestrial subsurface.</title>
        <authorList>
            <person name="Probst A.J."/>
            <person name="Ladd B."/>
            <person name="Jarett J.K."/>
            <person name="Geller-Mcgrath D.E."/>
            <person name="Sieber C.M."/>
            <person name="Emerson J.B."/>
            <person name="Anantharaman K."/>
            <person name="Thomas B.C."/>
            <person name="Malmstrom R."/>
            <person name="Stieglmeier M."/>
            <person name="Klingl A."/>
            <person name="Woyke T."/>
            <person name="Ryan C.M."/>
            <person name="Banfield J.F."/>
        </authorList>
    </citation>
    <scope>NUCLEOTIDE SEQUENCE [LARGE SCALE GENOMIC DNA]</scope>
    <source>
        <strain evidence="11">CG17_big_fil_post_rev_8_21_14_2_50_48_46</strain>
    </source>
</reference>
<evidence type="ECO:0000256" key="7">
    <source>
        <dbReference type="PROSITE-ProRule" id="PRU01240"/>
    </source>
</evidence>
<dbReference type="InterPro" id="IPR000209">
    <property type="entry name" value="Peptidase_S8/S53_dom"/>
</dbReference>
<dbReference type="AlphaFoldDB" id="A0A2M7G4J9"/>
<dbReference type="PROSITE" id="PS51257">
    <property type="entry name" value="PROKAR_LIPOPROTEIN"/>
    <property type="match status" value="1"/>
</dbReference>
<dbReference type="CDD" id="cd07484">
    <property type="entry name" value="Peptidases_S8_Thermitase_like"/>
    <property type="match status" value="1"/>
</dbReference>
<proteinExistence type="inferred from homology"/>